<dbReference type="EMBL" id="PYYB01000001">
    <property type="protein sequence ID" value="PTL60298.1"/>
    <property type="molecule type" value="Genomic_DNA"/>
</dbReference>
<dbReference type="PANTHER" id="PTHR43081:SF19">
    <property type="entry name" value="PH-SENSITIVE ADENYLATE CYCLASE RV1264"/>
    <property type="match status" value="1"/>
</dbReference>
<dbReference type="GO" id="GO:0006171">
    <property type="term" value="P:cAMP biosynthetic process"/>
    <property type="evidence" value="ECO:0007669"/>
    <property type="project" value="TreeGrafter"/>
</dbReference>
<dbReference type="InterPro" id="IPR012348">
    <property type="entry name" value="RNR-like"/>
</dbReference>
<name>A0A2T4UM57_9ACTN</name>
<evidence type="ECO:0000313" key="3">
    <source>
        <dbReference type="EMBL" id="PTL60298.1"/>
    </source>
</evidence>
<dbReference type="RefSeq" id="WP_107568943.1">
    <property type="nucleotide sequence ID" value="NZ_PYYB01000001.1"/>
</dbReference>
<dbReference type="Proteomes" id="UP000240739">
    <property type="component" value="Unassembled WGS sequence"/>
</dbReference>
<feature type="domain" description="Guanylate cyclase" evidence="2">
    <location>
        <begin position="10"/>
        <end position="119"/>
    </location>
</feature>
<comment type="similarity">
    <text evidence="1">Belongs to the adenylyl cyclase class-3 family.</text>
</comment>
<evidence type="ECO:0000259" key="2">
    <source>
        <dbReference type="PROSITE" id="PS50125"/>
    </source>
</evidence>
<dbReference type="GO" id="GO:0035556">
    <property type="term" value="P:intracellular signal transduction"/>
    <property type="evidence" value="ECO:0007669"/>
    <property type="project" value="InterPro"/>
</dbReference>
<accession>A0A2T4UM57</accession>
<comment type="caution">
    <text evidence="3">The sequence shown here is derived from an EMBL/GenBank/DDBJ whole genome shotgun (WGS) entry which is preliminary data.</text>
</comment>
<dbReference type="Gene3D" id="3.30.70.1230">
    <property type="entry name" value="Nucleotide cyclase"/>
    <property type="match status" value="1"/>
</dbReference>
<organism evidence="3 4">
    <name type="scientific">Paraconexibacter algicola</name>
    <dbReference type="NCBI Taxonomy" id="2133960"/>
    <lineage>
        <taxon>Bacteria</taxon>
        <taxon>Bacillati</taxon>
        <taxon>Actinomycetota</taxon>
        <taxon>Thermoleophilia</taxon>
        <taxon>Solirubrobacterales</taxon>
        <taxon>Paraconexibacteraceae</taxon>
        <taxon>Paraconexibacter</taxon>
    </lineage>
</organism>
<dbReference type="SUPFAM" id="SSF47240">
    <property type="entry name" value="Ferritin-like"/>
    <property type="match status" value="1"/>
</dbReference>
<dbReference type="GO" id="GO:0016491">
    <property type="term" value="F:oxidoreductase activity"/>
    <property type="evidence" value="ECO:0007669"/>
    <property type="project" value="InterPro"/>
</dbReference>
<dbReference type="PROSITE" id="PS50125">
    <property type="entry name" value="GUANYLATE_CYCLASE_2"/>
    <property type="match status" value="1"/>
</dbReference>
<dbReference type="Gene3D" id="1.10.620.20">
    <property type="entry name" value="Ribonucleotide Reductase, subunit A"/>
    <property type="match status" value="1"/>
</dbReference>
<protein>
    <recommendedName>
        <fullName evidence="2">Guanylate cyclase domain-containing protein</fullName>
    </recommendedName>
</protein>
<reference evidence="3 4" key="1">
    <citation type="submission" date="2018-03" db="EMBL/GenBank/DDBJ databases">
        <title>Aquarubrobacter algicola gen. nov., sp. nov., a novel actinobacterium isolated from shallow eutrophic lake during the end of cyanobacterial harmful algal blooms.</title>
        <authorList>
            <person name="Chun S.J."/>
        </authorList>
    </citation>
    <scope>NUCLEOTIDE SEQUENCE [LARGE SCALE GENOMIC DNA]</scope>
    <source>
        <strain evidence="3 4">Seoho-28</strain>
    </source>
</reference>
<dbReference type="InterPro" id="IPR050697">
    <property type="entry name" value="Adenylyl/Guanylyl_Cyclase_3/4"/>
</dbReference>
<dbReference type="AlphaFoldDB" id="A0A2T4UM57"/>
<sequence length="224" mass="24035">MTNAQDTQHTFVLADLAGFTALTAAHGDDAAADVAAAFVAGVREMLDDHEAREVKTMGDAVLVHVSDAHRALCLAECAVGELGTRHGALGIRVGLHTGPAVRRGDDWFGMTVNIAARVAALAEPDEVLLTEDTLLTSAPPPQWRIDRLGWRPLRNVPDPVLLHALRVRTSHDAGLALDPVCRMAVHPDAAATTLRHADRTLHFCSTHCATVFARNPRHYAGHVP</sequence>
<proteinExistence type="inferred from homology"/>
<dbReference type="SUPFAM" id="SSF55073">
    <property type="entry name" value="Nucleotide cyclase"/>
    <property type="match status" value="1"/>
</dbReference>
<dbReference type="GO" id="GO:0004016">
    <property type="term" value="F:adenylate cyclase activity"/>
    <property type="evidence" value="ECO:0007669"/>
    <property type="project" value="UniProtKB-ARBA"/>
</dbReference>
<dbReference type="CDD" id="cd07302">
    <property type="entry name" value="CHD"/>
    <property type="match status" value="1"/>
</dbReference>
<dbReference type="Pfam" id="PF00211">
    <property type="entry name" value="Guanylate_cyc"/>
    <property type="match status" value="1"/>
</dbReference>
<evidence type="ECO:0000313" key="4">
    <source>
        <dbReference type="Proteomes" id="UP000240739"/>
    </source>
</evidence>
<dbReference type="OrthoDB" id="54411at2"/>
<gene>
    <name evidence="3" type="ORF">C7Y72_11935</name>
</gene>
<dbReference type="PANTHER" id="PTHR43081">
    <property type="entry name" value="ADENYLATE CYCLASE, TERMINAL-DIFFERENTIATION SPECIFIC-RELATED"/>
    <property type="match status" value="1"/>
</dbReference>
<evidence type="ECO:0000256" key="1">
    <source>
        <dbReference type="ARBA" id="ARBA00005381"/>
    </source>
</evidence>
<dbReference type="InterPro" id="IPR029787">
    <property type="entry name" value="Nucleotide_cyclase"/>
</dbReference>
<keyword evidence="4" id="KW-1185">Reference proteome</keyword>
<dbReference type="InterPro" id="IPR009078">
    <property type="entry name" value="Ferritin-like_SF"/>
</dbReference>
<dbReference type="InterPro" id="IPR001054">
    <property type="entry name" value="A/G_cyclase"/>
</dbReference>